<dbReference type="Pfam" id="PF03552">
    <property type="entry name" value="Cellulose_synt"/>
    <property type="match status" value="1"/>
</dbReference>
<dbReference type="NCBIfam" id="TIGR03030">
    <property type="entry name" value="CelA"/>
    <property type="match status" value="1"/>
</dbReference>
<dbReference type="GO" id="GO:0016760">
    <property type="term" value="F:cellulose synthase (UDP-forming) activity"/>
    <property type="evidence" value="ECO:0007669"/>
    <property type="project" value="UniProtKB-EC"/>
</dbReference>
<keyword evidence="6 7" id="KW-0472">Membrane</keyword>
<dbReference type="InterPro" id="IPR050321">
    <property type="entry name" value="Glycosyltr_2/OpgH_subfam"/>
</dbReference>
<evidence type="ECO:0000256" key="6">
    <source>
        <dbReference type="ARBA" id="ARBA00023136"/>
    </source>
</evidence>
<reference evidence="9 10" key="1">
    <citation type="journal article" date="2021" name="Sci. Rep.">
        <title>The distribution of antibiotic resistance genes in chicken gut microbiota commensals.</title>
        <authorList>
            <person name="Juricova H."/>
            <person name="Matiasovicova J."/>
            <person name="Kubasova T."/>
            <person name="Cejkova D."/>
            <person name="Rychlik I."/>
        </authorList>
    </citation>
    <scope>NUCLEOTIDE SEQUENCE [LARGE SCALE GENOMIC DNA]</scope>
    <source>
        <strain evidence="9 10">An562</strain>
    </source>
</reference>
<feature type="domain" description="Glycosyltransferase 2-like" evidence="8">
    <location>
        <begin position="275"/>
        <end position="444"/>
    </location>
</feature>
<dbReference type="EC" id="2.4.1.12" evidence="7"/>
<feature type="transmembrane region" description="Helical" evidence="7">
    <location>
        <begin position="145"/>
        <end position="165"/>
    </location>
</feature>
<comment type="catalytic activity">
    <reaction evidence="7">
        <text>[(1-&gt;4)-beta-D-glucosyl](n) + UDP-alpha-D-glucose = [(1-&gt;4)-beta-D-glucosyl](n+1) + UDP + H(+)</text>
        <dbReference type="Rhea" id="RHEA:19929"/>
        <dbReference type="Rhea" id="RHEA-COMP:10033"/>
        <dbReference type="Rhea" id="RHEA-COMP:10034"/>
        <dbReference type="ChEBI" id="CHEBI:15378"/>
        <dbReference type="ChEBI" id="CHEBI:18246"/>
        <dbReference type="ChEBI" id="CHEBI:58223"/>
        <dbReference type="ChEBI" id="CHEBI:58885"/>
        <dbReference type="EC" id="2.4.1.12"/>
    </reaction>
</comment>
<evidence type="ECO:0000259" key="8">
    <source>
        <dbReference type="Pfam" id="PF00535"/>
    </source>
</evidence>
<evidence type="ECO:0000256" key="1">
    <source>
        <dbReference type="ARBA" id="ARBA00004127"/>
    </source>
</evidence>
<feature type="transmembrane region" description="Helical" evidence="7">
    <location>
        <begin position="225"/>
        <end position="250"/>
    </location>
</feature>
<keyword evidence="2 7" id="KW-0328">Glycosyltransferase</keyword>
<keyword evidence="3 7" id="KW-0808">Transferase</keyword>
<dbReference type="Gene3D" id="3.90.550.10">
    <property type="entry name" value="Spore Coat Polysaccharide Biosynthesis Protein SpsA, Chain A"/>
    <property type="match status" value="1"/>
</dbReference>
<protein>
    <recommendedName>
        <fullName evidence="7">Cellulose synthase catalytic subunit [UDP-forming]</fullName>
        <ecNumber evidence="7">2.4.1.12</ecNumber>
    </recommendedName>
</protein>
<evidence type="ECO:0000313" key="9">
    <source>
        <dbReference type="EMBL" id="MBM6927935.1"/>
    </source>
</evidence>
<dbReference type="InterPro" id="IPR005150">
    <property type="entry name" value="Cellulose_synth"/>
</dbReference>
<dbReference type="InterPro" id="IPR001173">
    <property type="entry name" value="Glyco_trans_2-like"/>
</dbReference>
<comment type="pathway">
    <text evidence="7">Glycan metabolism; bacterial cellulose biosynthesis.</text>
</comment>
<comment type="cofactor">
    <cofactor evidence="7">
        <name>Mg(2+)</name>
        <dbReference type="ChEBI" id="CHEBI:18420"/>
    </cofactor>
</comment>
<dbReference type="Gene3D" id="2.40.10.220">
    <property type="entry name" value="predicted glycosyltransferase like domains"/>
    <property type="match status" value="1"/>
</dbReference>
<feature type="transmembrane region" description="Helical" evidence="7">
    <location>
        <begin position="637"/>
        <end position="656"/>
    </location>
</feature>
<gene>
    <name evidence="9" type="primary">bcsA</name>
    <name evidence="9" type="ORF">H5985_01385</name>
</gene>
<dbReference type="Pfam" id="PF00535">
    <property type="entry name" value="Glycos_transf_2"/>
    <property type="match status" value="1"/>
</dbReference>
<dbReference type="Proteomes" id="UP000777002">
    <property type="component" value="Unassembled WGS sequence"/>
</dbReference>
<sequence length="859" mass="97314">MPLATILNYFSEKAHLWRQNGSSKFSVAVNLTWLALAWLFVPLESKPCVAYRSLFRSLYPQINPDAPKAGDCVRWLVQTIFLLCFKTTGHGSWLWSAIIWTANKIGIILTKLGNWIGYHGALILDGNHKSLDTIDKKGEELSRPVKLVVISVLGGLAAALAILCITQPFNIQGQVVFLSVMLLSALALRKIKARLTLMLLFVISMVVSGRYLWWRCTSTLNTDSALGIVLSGLLLAAELYAFVVMVLGYFQVCWVLDRKPYPMPEDKNLWPHVDIFIPTYNESLDVVKPTVFAALNLQWPEEKLHVYILDDGSRPLFEKFAADVGAGYIKRVEHNHAKAGNINHAMTVTNGEFVTIFDCDHVPSSDFLIKTMGWLIKDPKIALVQTPHHFYSPDPFEKNLHLDRTIPIENSLFHDFIQKGNDTWNATMFCGSSAVMRRKALMEVGGIAVETVTEDAHTSLKLNRKGWSSAFIDLPLASGLSTETLAAHIGQRIRWARGMIQIFRLDNPFLGKGLTLPQRLCFFNAMFHFFHGLPRLIFLVAPLPYMFANVYVIYATAAAIFAYVLPHMIHSALTNQILQRGYRYPFLSGVYETVLSWYILLPTTVALIFPHKGKFNVTAKGGTIGEKYLDWPVSKPYLVLIALNLIGLFIGFYKAFFDPNPEYLTLVINMGWIAYNLMILGASMAVAVEEVQTHQFPRIHCKIDVNICDAEDANYKARMVQYSQTEVRLQVLNSQKTWTCGDEIRLLMTYKEKYYCFKSKVLSSDTSGALELSLNFEDYETEKAFNRCTFAREGMWVPEKVKVDDRMLKGFLKLGQLAWYGYRSMIEFLPGKLQIVPKGLAWCLSFMPRRTARALNSDE</sequence>
<keyword evidence="10" id="KW-1185">Reference proteome</keyword>
<feature type="transmembrane region" description="Helical" evidence="7">
    <location>
        <begin position="171"/>
        <end position="188"/>
    </location>
</feature>
<organism evidence="9 10">
    <name type="scientific">Parasutterella secunda</name>
    <dbReference type="NCBI Taxonomy" id="626947"/>
    <lineage>
        <taxon>Bacteria</taxon>
        <taxon>Pseudomonadati</taxon>
        <taxon>Pseudomonadota</taxon>
        <taxon>Betaproteobacteria</taxon>
        <taxon>Burkholderiales</taxon>
        <taxon>Sutterellaceae</taxon>
        <taxon>Parasutterella</taxon>
    </lineage>
</organism>
<feature type="transmembrane region" description="Helical" evidence="7">
    <location>
        <begin position="546"/>
        <end position="565"/>
    </location>
</feature>
<comment type="subcellular location">
    <subcellularLocation>
        <location evidence="7">Cell inner membrane</location>
    </subcellularLocation>
    <subcellularLocation>
        <location evidence="1">Endomembrane system</location>
        <topology evidence="1">Multi-pass membrane protein</topology>
    </subcellularLocation>
</comment>
<name>A0ABS2GQ13_9BURK</name>
<evidence type="ECO:0000256" key="4">
    <source>
        <dbReference type="ARBA" id="ARBA00022692"/>
    </source>
</evidence>
<dbReference type="PANTHER" id="PTHR43867:SF2">
    <property type="entry name" value="CELLULOSE SYNTHASE CATALYTIC SUBUNIT A [UDP-FORMING]"/>
    <property type="match status" value="1"/>
</dbReference>
<dbReference type="RefSeq" id="WP_205049539.1">
    <property type="nucleotide sequence ID" value="NZ_JACJKX010000002.1"/>
</dbReference>
<keyword evidence="7" id="KW-0973">c-di-GMP</keyword>
<proteinExistence type="predicted"/>
<dbReference type="SUPFAM" id="SSF53448">
    <property type="entry name" value="Nucleotide-diphospho-sugar transferases"/>
    <property type="match status" value="1"/>
</dbReference>
<feature type="transmembrane region" description="Helical" evidence="7">
    <location>
        <begin position="663"/>
        <end position="688"/>
    </location>
</feature>
<evidence type="ECO:0000313" key="10">
    <source>
        <dbReference type="Proteomes" id="UP000777002"/>
    </source>
</evidence>
<keyword evidence="7" id="KW-0997">Cell inner membrane</keyword>
<evidence type="ECO:0000256" key="5">
    <source>
        <dbReference type="ARBA" id="ARBA00022989"/>
    </source>
</evidence>
<accession>A0ABS2GQ13</accession>
<evidence type="ECO:0000256" key="2">
    <source>
        <dbReference type="ARBA" id="ARBA00022676"/>
    </source>
</evidence>
<dbReference type="PRINTS" id="PR01439">
    <property type="entry name" value="CELLSNTHASEA"/>
</dbReference>
<keyword evidence="4 7" id="KW-0812">Transmembrane</keyword>
<dbReference type="NCBIfam" id="NF008558">
    <property type="entry name" value="PRK11498.1"/>
    <property type="match status" value="1"/>
</dbReference>
<feature type="transmembrane region" description="Helical" evidence="7">
    <location>
        <begin position="520"/>
        <end position="540"/>
    </location>
</feature>
<dbReference type="InterPro" id="IPR003919">
    <property type="entry name" value="Cell_synth_A"/>
</dbReference>
<evidence type="ECO:0000256" key="7">
    <source>
        <dbReference type="RuleBase" id="RU365020"/>
    </source>
</evidence>
<dbReference type="PANTHER" id="PTHR43867">
    <property type="entry name" value="CELLULOSE SYNTHASE CATALYTIC SUBUNIT A [UDP-FORMING]"/>
    <property type="match status" value="1"/>
</dbReference>
<keyword evidence="7" id="KW-1003">Cell membrane</keyword>
<comment type="function">
    <text evidence="7">Catalytic subunit of cellulose synthase. It polymerizes uridine 5'-diphosphate glucose to cellulose.</text>
</comment>
<feature type="transmembrane region" description="Helical" evidence="7">
    <location>
        <begin position="586"/>
        <end position="609"/>
    </location>
</feature>
<keyword evidence="5 7" id="KW-1133">Transmembrane helix</keyword>
<keyword evidence="7" id="KW-0135">Cellulose biosynthesis</keyword>
<comment type="caution">
    <text evidence="9">The sequence shown here is derived from an EMBL/GenBank/DDBJ whole genome shotgun (WGS) entry which is preliminary data.</text>
</comment>
<dbReference type="InterPro" id="IPR029044">
    <property type="entry name" value="Nucleotide-diphossugar_trans"/>
</dbReference>
<feature type="transmembrane region" description="Helical" evidence="7">
    <location>
        <begin position="195"/>
        <end position="213"/>
    </location>
</feature>
<dbReference type="CDD" id="cd06421">
    <property type="entry name" value="CESA_CelA_like"/>
    <property type="match status" value="1"/>
</dbReference>
<dbReference type="EMBL" id="JACJKX010000002">
    <property type="protein sequence ID" value="MBM6927935.1"/>
    <property type="molecule type" value="Genomic_DNA"/>
</dbReference>
<evidence type="ECO:0000256" key="3">
    <source>
        <dbReference type="ARBA" id="ARBA00022679"/>
    </source>
</evidence>